<dbReference type="PANTHER" id="PTHR34406">
    <property type="entry name" value="PROTEIN YCEI"/>
    <property type="match status" value="1"/>
</dbReference>
<reference evidence="2 3" key="1">
    <citation type="submission" date="2019-09" db="EMBL/GenBank/DDBJ databases">
        <title>Chitinophaga ginsengihumi sp. nov., isolated from soil of ginseng rhizosphere.</title>
        <authorList>
            <person name="Lee J."/>
        </authorList>
    </citation>
    <scope>NUCLEOTIDE SEQUENCE [LARGE SCALE GENOMIC DNA]</scope>
    <source>
        <strain evidence="2 3">BN140078</strain>
    </source>
</reference>
<dbReference type="SUPFAM" id="SSF101874">
    <property type="entry name" value="YceI-like"/>
    <property type="match status" value="1"/>
</dbReference>
<comment type="caution">
    <text evidence="2">The sequence shown here is derived from an EMBL/GenBank/DDBJ whole genome shotgun (WGS) entry which is preliminary data.</text>
</comment>
<dbReference type="RefSeq" id="WP_149836006.1">
    <property type="nucleotide sequence ID" value="NZ_VUOC01000001.1"/>
</dbReference>
<feature type="domain" description="Lipid/polyisoprenoid-binding YceI-like" evidence="1">
    <location>
        <begin position="3"/>
        <end position="172"/>
    </location>
</feature>
<dbReference type="Gene3D" id="2.40.128.110">
    <property type="entry name" value="Lipid/polyisoprenoid-binding, YceI-like"/>
    <property type="match status" value="1"/>
</dbReference>
<reference evidence="2 3" key="2">
    <citation type="submission" date="2019-09" db="EMBL/GenBank/DDBJ databases">
        <authorList>
            <person name="Jin C."/>
        </authorList>
    </citation>
    <scope>NUCLEOTIDE SEQUENCE [LARGE SCALE GENOMIC DNA]</scope>
    <source>
        <strain evidence="2 3">BN140078</strain>
    </source>
</reference>
<accession>A0A5B2W2X7</accession>
<dbReference type="PANTHER" id="PTHR34406:SF1">
    <property type="entry name" value="PROTEIN YCEI"/>
    <property type="match status" value="1"/>
</dbReference>
<dbReference type="Proteomes" id="UP000324611">
    <property type="component" value="Unassembled WGS sequence"/>
</dbReference>
<dbReference type="AlphaFoldDB" id="A0A5B2W2X7"/>
<dbReference type="EMBL" id="VUOC01000001">
    <property type="protein sequence ID" value="KAA2244609.1"/>
    <property type="molecule type" value="Genomic_DNA"/>
</dbReference>
<dbReference type="InterPro" id="IPR007372">
    <property type="entry name" value="Lipid/polyisoprenoid-bd_YceI"/>
</dbReference>
<dbReference type="Pfam" id="PF04264">
    <property type="entry name" value="YceI"/>
    <property type="match status" value="1"/>
</dbReference>
<evidence type="ECO:0000313" key="2">
    <source>
        <dbReference type="EMBL" id="KAA2244609.1"/>
    </source>
</evidence>
<organism evidence="2 3">
    <name type="scientific">Chitinophaga agrisoli</name>
    <dbReference type="NCBI Taxonomy" id="2607653"/>
    <lineage>
        <taxon>Bacteria</taxon>
        <taxon>Pseudomonadati</taxon>
        <taxon>Bacteroidota</taxon>
        <taxon>Chitinophagia</taxon>
        <taxon>Chitinophagales</taxon>
        <taxon>Chitinophagaceae</taxon>
        <taxon>Chitinophaga</taxon>
    </lineage>
</organism>
<name>A0A5B2W2X7_9BACT</name>
<proteinExistence type="predicted"/>
<dbReference type="InterPro" id="IPR036761">
    <property type="entry name" value="TTHA0802/YceI-like_sf"/>
</dbReference>
<evidence type="ECO:0000313" key="3">
    <source>
        <dbReference type="Proteomes" id="UP000324611"/>
    </source>
</evidence>
<sequence>MTTWKIDAAHSEIQFKVKHLMISTITGNFTSFDSSVQTNGDDFTSAVVSFEANVDSITTKNADRDKHLQAEDFFHAASYPKVTFVSKEVKKVDDANYTVSGDLTVRGVTKPVVLNAEYGGIITDPWGQVKAGFELTGKINRKDYGLSFHAVTEAGGIVVGDEVKLHLAVEYIKQA</sequence>
<gene>
    <name evidence="2" type="ORF">F0L74_01140</name>
</gene>
<protein>
    <submittedName>
        <fullName evidence="2">YceI family protein</fullName>
    </submittedName>
</protein>
<evidence type="ECO:0000259" key="1">
    <source>
        <dbReference type="SMART" id="SM00867"/>
    </source>
</evidence>
<keyword evidence="3" id="KW-1185">Reference proteome</keyword>
<dbReference type="SMART" id="SM00867">
    <property type="entry name" value="YceI"/>
    <property type="match status" value="1"/>
</dbReference>